<dbReference type="GO" id="GO:0042054">
    <property type="term" value="F:histone methyltransferase activity"/>
    <property type="evidence" value="ECO:0007669"/>
    <property type="project" value="TreeGrafter"/>
</dbReference>
<dbReference type="EMBL" id="CADCXV010000649">
    <property type="protein sequence ID" value="CAB0031657.1"/>
    <property type="molecule type" value="Genomic_DNA"/>
</dbReference>
<dbReference type="GO" id="GO:0005634">
    <property type="term" value="C:nucleus"/>
    <property type="evidence" value="ECO:0007669"/>
    <property type="project" value="TreeGrafter"/>
</dbReference>
<dbReference type="GO" id="GO:0035242">
    <property type="term" value="F:protein-arginine omega-N asymmetric methyltransferase activity"/>
    <property type="evidence" value="ECO:0007669"/>
    <property type="project" value="UniProtKB-EC"/>
</dbReference>
<evidence type="ECO:0000313" key="8">
    <source>
        <dbReference type="EMBL" id="CAB0031657.1"/>
    </source>
</evidence>
<dbReference type="EC" id="2.1.1.319" evidence="1"/>
<dbReference type="Pfam" id="PF22528">
    <property type="entry name" value="PRMT_C"/>
    <property type="match status" value="1"/>
</dbReference>
<dbReference type="Pfam" id="PF06325">
    <property type="entry name" value="PrmA"/>
    <property type="match status" value="1"/>
</dbReference>
<dbReference type="CDD" id="cd02440">
    <property type="entry name" value="AdoMet_MTases"/>
    <property type="match status" value="1"/>
</dbReference>
<sequence length="341" mass="38543">MSDENNSEEYYKSYENLDVHHLMLSDKPRTLAYRTAILNAKDKFVDKVVMDVGAGTGILSMFCAQAGAKKVYAVEASIIAELIPDVAKENNFEDKIEVIQKRVENIAADEIEKVDIIVSEWMGFYLLHEGMMDSVIIARDRFLKQDGLIFPDTAKIYAAPCQLPSVHEFWDDVYGVKMRSVASQYIKAKIKPDVLDLPQEDLLGDGVLLVWLDLNTIDSEDLNSLGIEESISICNKAGNYQGFCIWFDVDFPDGSTLSTSPSSESTHWKQTIIVMPGTIKVEEKEPVAFNLKFDRNSEDCRKYNLSFTQLDPEEVSHPIPCDCYMTKCIVTKAFLESQKQE</sequence>
<dbReference type="PANTHER" id="PTHR11006">
    <property type="entry name" value="PROTEIN ARGININE N-METHYLTRANSFERASE"/>
    <property type="match status" value="1"/>
</dbReference>
<evidence type="ECO:0000256" key="1">
    <source>
        <dbReference type="ARBA" id="ARBA00011925"/>
    </source>
</evidence>
<reference evidence="8 9" key="1">
    <citation type="submission" date="2020-02" db="EMBL/GenBank/DDBJ databases">
        <authorList>
            <person name="Ferguson B K."/>
        </authorList>
    </citation>
    <scope>NUCLEOTIDE SEQUENCE [LARGE SCALE GENOMIC DNA]</scope>
</reference>
<keyword evidence="9" id="KW-1185">Reference proteome</keyword>
<keyword evidence="4 6" id="KW-0949">S-adenosyl-L-methionine</keyword>
<dbReference type="GO" id="GO:0035241">
    <property type="term" value="F:protein-arginine omega-N monomethyltransferase activity"/>
    <property type="evidence" value="ECO:0007669"/>
    <property type="project" value="TreeGrafter"/>
</dbReference>
<dbReference type="GO" id="GO:0032259">
    <property type="term" value="P:methylation"/>
    <property type="evidence" value="ECO:0007669"/>
    <property type="project" value="UniProtKB-KW"/>
</dbReference>
<accession>A0A6H5I5I8</accession>
<dbReference type="InterPro" id="IPR025799">
    <property type="entry name" value="Arg_MeTrfase"/>
</dbReference>
<evidence type="ECO:0000313" key="9">
    <source>
        <dbReference type="Proteomes" id="UP000479190"/>
    </source>
</evidence>
<comment type="catalytic activity">
    <reaction evidence="5">
        <text>L-arginyl-[protein] + S-adenosyl-L-methionine = N(omega)-methyl-L-arginyl-[protein] + S-adenosyl-L-homocysteine + H(+)</text>
        <dbReference type="Rhea" id="RHEA:48100"/>
        <dbReference type="Rhea" id="RHEA-COMP:10532"/>
        <dbReference type="Rhea" id="RHEA-COMP:11990"/>
        <dbReference type="ChEBI" id="CHEBI:15378"/>
        <dbReference type="ChEBI" id="CHEBI:29965"/>
        <dbReference type="ChEBI" id="CHEBI:57856"/>
        <dbReference type="ChEBI" id="CHEBI:59789"/>
        <dbReference type="ChEBI" id="CHEBI:65280"/>
    </reaction>
    <physiologicalReaction direction="left-to-right" evidence="5">
        <dbReference type="Rhea" id="RHEA:48101"/>
    </physiologicalReaction>
</comment>
<feature type="domain" description="Protein arginine N-methyltransferase" evidence="7">
    <location>
        <begin position="152"/>
        <end position="306"/>
    </location>
</feature>
<dbReference type="AlphaFoldDB" id="A0A6H5I5I8"/>
<evidence type="ECO:0000256" key="4">
    <source>
        <dbReference type="ARBA" id="ARBA00022691"/>
    </source>
</evidence>
<gene>
    <name evidence="8" type="ORF">TBRA_LOCUS3624</name>
</gene>
<dbReference type="OrthoDB" id="7848332at2759"/>
<dbReference type="InterPro" id="IPR029063">
    <property type="entry name" value="SAM-dependent_MTases_sf"/>
</dbReference>
<evidence type="ECO:0000256" key="3">
    <source>
        <dbReference type="ARBA" id="ARBA00022679"/>
    </source>
</evidence>
<dbReference type="FunFam" id="3.40.50.150:FF:000003">
    <property type="entry name" value="Blast:Protein arginine N-methyltransferase 1"/>
    <property type="match status" value="1"/>
</dbReference>
<evidence type="ECO:0000256" key="2">
    <source>
        <dbReference type="ARBA" id="ARBA00022603"/>
    </source>
</evidence>
<dbReference type="InterPro" id="IPR055135">
    <property type="entry name" value="PRMT_dom"/>
</dbReference>
<dbReference type="SUPFAM" id="SSF53335">
    <property type="entry name" value="S-adenosyl-L-methionine-dependent methyltransferases"/>
    <property type="match status" value="1"/>
</dbReference>
<dbReference type="Proteomes" id="UP000479190">
    <property type="component" value="Unassembled WGS sequence"/>
</dbReference>
<keyword evidence="3 6" id="KW-0808">Transferase</keyword>
<evidence type="ECO:0000259" key="7">
    <source>
        <dbReference type="Pfam" id="PF22528"/>
    </source>
</evidence>
<name>A0A6H5I5I8_9HYME</name>
<dbReference type="Gene3D" id="3.40.50.150">
    <property type="entry name" value="Vaccinia Virus protein VP39"/>
    <property type="match status" value="1"/>
</dbReference>
<dbReference type="PANTHER" id="PTHR11006:SF122">
    <property type="entry name" value="ARGININE METHYLTRANSFERASE 8"/>
    <property type="match status" value="1"/>
</dbReference>
<protein>
    <recommendedName>
        <fullName evidence="1">type I protein arginine methyltransferase</fullName>
        <ecNumber evidence="1">2.1.1.319</ecNumber>
    </recommendedName>
</protein>
<proteinExistence type="predicted"/>
<dbReference type="Gene3D" id="2.70.160.11">
    <property type="entry name" value="Hnrnp arginine n-methyltransferase1"/>
    <property type="match status" value="1"/>
</dbReference>
<evidence type="ECO:0000256" key="6">
    <source>
        <dbReference type="PROSITE-ProRule" id="PRU01015"/>
    </source>
</evidence>
<keyword evidence="2 6" id="KW-0489">Methyltransferase</keyword>
<evidence type="ECO:0000256" key="5">
    <source>
        <dbReference type="ARBA" id="ARBA00049303"/>
    </source>
</evidence>
<dbReference type="PROSITE" id="PS51678">
    <property type="entry name" value="SAM_MT_PRMT"/>
    <property type="match status" value="1"/>
</dbReference>
<organism evidence="8 9">
    <name type="scientific">Trichogramma brassicae</name>
    <dbReference type="NCBI Taxonomy" id="86971"/>
    <lineage>
        <taxon>Eukaryota</taxon>
        <taxon>Metazoa</taxon>
        <taxon>Ecdysozoa</taxon>
        <taxon>Arthropoda</taxon>
        <taxon>Hexapoda</taxon>
        <taxon>Insecta</taxon>
        <taxon>Pterygota</taxon>
        <taxon>Neoptera</taxon>
        <taxon>Endopterygota</taxon>
        <taxon>Hymenoptera</taxon>
        <taxon>Apocrita</taxon>
        <taxon>Proctotrupomorpha</taxon>
        <taxon>Chalcidoidea</taxon>
        <taxon>Trichogrammatidae</taxon>
        <taxon>Trichogramma</taxon>
    </lineage>
</organism>